<feature type="transmembrane region" description="Helical" evidence="1">
    <location>
        <begin position="322"/>
        <end position="344"/>
    </location>
</feature>
<organism evidence="3 4">
    <name type="scientific">Planococcus shenhongbingii</name>
    <dbReference type="NCBI Taxonomy" id="3058398"/>
    <lineage>
        <taxon>Bacteria</taxon>
        <taxon>Bacillati</taxon>
        <taxon>Bacillota</taxon>
        <taxon>Bacilli</taxon>
        <taxon>Bacillales</taxon>
        <taxon>Caryophanaceae</taxon>
        <taxon>Planococcus</taxon>
    </lineage>
</organism>
<feature type="transmembrane region" description="Helical" evidence="1">
    <location>
        <begin position="280"/>
        <end position="302"/>
    </location>
</feature>
<dbReference type="InterPro" id="IPR013087">
    <property type="entry name" value="Znf_C2H2_type"/>
</dbReference>
<feature type="transmembrane region" description="Helical" evidence="1">
    <location>
        <begin position="238"/>
        <end position="260"/>
    </location>
</feature>
<name>A0ABT8N9T5_9BACL</name>
<feature type="transmembrane region" description="Helical" evidence="1">
    <location>
        <begin position="504"/>
        <end position="526"/>
    </location>
</feature>
<sequence>MYCKKCGTKHPVNINYCQNDAEDLQPILATSVQHRTTGYCGGCGKTLNAVAQYCQHCGESHSAIKTISSAADSLVKPQMNSFSMPNIAGLSFSKNSLAPVLLAVGITILLTIFAAFVLKTQVEDYVIENSYGEITKADFQYMDQFITEELRDESMRNIDFPNIYNLFTYISTIHSIDFVFNGEVSGNDEGEYIQGKFELLSQNTTLSLLGIVLIVLVIGGVALGYLVEKNGLPLGQSIVKFSLMYGLFLMVSSAIANFSFRENIELFYALIDIDVKGTFPLLESFFIGALLAGTISGLSAVVKINGKNVLSYIEAQLSYLQYAIYSIAISVMGITLFSAVFFFFSERFYENSPNLSEVSPNQLLAGPMGIWTWNLSHFIPLNFKIFDSEEREAFGLQLFSSFGELSMLDVLYSGEAIKELFLLENGVPLLLKASFLVPAALLALAGYRLYRTHKLTVIELVKFSAIYGAVMALTRFFSSIKVAVSVSGEEVYGLKELLLEIQPNIMPVFIISTLFALVFIAAGGYLNKYLSGTVN</sequence>
<keyword evidence="4" id="KW-1185">Reference proteome</keyword>
<keyword evidence="1" id="KW-0472">Membrane</keyword>
<reference evidence="3 4" key="1">
    <citation type="submission" date="2023-07" db="EMBL/GenBank/DDBJ databases">
        <title>Novel species in genus Planococcus.</title>
        <authorList>
            <person name="Ning S."/>
        </authorList>
    </citation>
    <scope>NUCLEOTIDE SEQUENCE [LARGE SCALE GENOMIC DNA]</scope>
    <source>
        <strain evidence="3 4">N017</strain>
    </source>
</reference>
<dbReference type="Proteomes" id="UP001172142">
    <property type="component" value="Unassembled WGS sequence"/>
</dbReference>
<gene>
    <name evidence="3" type="ORF">QWY13_03985</name>
</gene>
<keyword evidence="1" id="KW-1133">Transmembrane helix</keyword>
<feature type="domain" description="C2H2-type" evidence="2">
    <location>
        <begin position="40"/>
        <end position="61"/>
    </location>
</feature>
<accession>A0ABT8N9T5</accession>
<dbReference type="EMBL" id="JAUJWU010000001">
    <property type="protein sequence ID" value="MDN7244645.1"/>
    <property type="molecule type" value="Genomic_DNA"/>
</dbReference>
<dbReference type="RefSeq" id="WP_301855103.1">
    <property type="nucleotide sequence ID" value="NZ_JAUJWU010000001.1"/>
</dbReference>
<protein>
    <recommendedName>
        <fullName evidence="2">C2H2-type domain-containing protein</fullName>
    </recommendedName>
</protein>
<evidence type="ECO:0000259" key="2">
    <source>
        <dbReference type="PROSITE" id="PS00028"/>
    </source>
</evidence>
<proteinExistence type="predicted"/>
<comment type="caution">
    <text evidence="3">The sequence shown here is derived from an EMBL/GenBank/DDBJ whole genome shotgun (WGS) entry which is preliminary data.</text>
</comment>
<evidence type="ECO:0000256" key="1">
    <source>
        <dbReference type="SAM" id="Phobius"/>
    </source>
</evidence>
<dbReference type="PROSITE" id="PS00028">
    <property type="entry name" value="ZINC_FINGER_C2H2_1"/>
    <property type="match status" value="1"/>
</dbReference>
<keyword evidence="1" id="KW-0812">Transmembrane</keyword>
<feature type="transmembrane region" description="Helical" evidence="1">
    <location>
        <begin position="97"/>
        <end position="118"/>
    </location>
</feature>
<evidence type="ECO:0000313" key="4">
    <source>
        <dbReference type="Proteomes" id="UP001172142"/>
    </source>
</evidence>
<evidence type="ECO:0000313" key="3">
    <source>
        <dbReference type="EMBL" id="MDN7244645.1"/>
    </source>
</evidence>
<feature type="transmembrane region" description="Helical" evidence="1">
    <location>
        <begin position="429"/>
        <end position="450"/>
    </location>
</feature>
<feature type="transmembrane region" description="Helical" evidence="1">
    <location>
        <begin position="462"/>
        <end position="484"/>
    </location>
</feature>
<feature type="transmembrane region" description="Helical" evidence="1">
    <location>
        <begin position="206"/>
        <end position="226"/>
    </location>
</feature>